<name>A0A6S6TC84_9BACT</name>
<sequence>MPADNIIHYILYGLILVGTYFILKSPKDKKDDKKKKNERE</sequence>
<dbReference type="EMBL" id="CACVAP010000086">
    <property type="protein sequence ID" value="CAA6816775.1"/>
    <property type="molecule type" value="Genomic_DNA"/>
</dbReference>
<dbReference type="AlphaFoldDB" id="A0A6S6TC84"/>
<accession>A0A6S6TC84</accession>
<proteinExistence type="predicted"/>
<reference evidence="2" key="1">
    <citation type="submission" date="2020-01" db="EMBL/GenBank/DDBJ databases">
        <authorList>
            <person name="Meier V. D."/>
            <person name="Meier V D."/>
        </authorList>
    </citation>
    <scope>NUCLEOTIDE SEQUENCE</scope>
    <source>
        <strain evidence="2">HLG_WM_MAG_06</strain>
    </source>
</reference>
<protein>
    <submittedName>
        <fullName evidence="2">Uncharacterized protein</fullName>
    </submittedName>
</protein>
<evidence type="ECO:0000256" key="1">
    <source>
        <dbReference type="SAM" id="Phobius"/>
    </source>
</evidence>
<keyword evidence="1" id="KW-0472">Membrane</keyword>
<gene>
    <name evidence="2" type="ORF">HELGO_WM1257</name>
</gene>
<keyword evidence="1" id="KW-1133">Transmembrane helix</keyword>
<evidence type="ECO:0000313" key="2">
    <source>
        <dbReference type="EMBL" id="CAA6816775.1"/>
    </source>
</evidence>
<organism evidence="2">
    <name type="scientific">uncultured Sulfurovum sp</name>
    <dbReference type="NCBI Taxonomy" id="269237"/>
    <lineage>
        <taxon>Bacteria</taxon>
        <taxon>Pseudomonadati</taxon>
        <taxon>Campylobacterota</taxon>
        <taxon>Epsilonproteobacteria</taxon>
        <taxon>Campylobacterales</taxon>
        <taxon>Sulfurovaceae</taxon>
        <taxon>Sulfurovum</taxon>
        <taxon>environmental samples</taxon>
    </lineage>
</organism>
<keyword evidence="1" id="KW-0812">Transmembrane</keyword>
<feature type="transmembrane region" description="Helical" evidence="1">
    <location>
        <begin position="6"/>
        <end position="23"/>
    </location>
</feature>